<gene>
    <name evidence="1" type="ORF">BEN30_06915</name>
</gene>
<organism evidence="1 2">
    <name type="scientific">Magnetovibrio blakemorei</name>
    <dbReference type="NCBI Taxonomy" id="28181"/>
    <lineage>
        <taxon>Bacteria</taxon>
        <taxon>Pseudomonadati</taxon>
        <taxon>Pseudomonadota</taxon>
        <taxon>Alphaproteobacteria</taxon>
        <taxon>Rhodospirillales</taxon>
        <taxon>Magnetovibrionaceae</taxon>
        <taxon>Magnetovibrio</taxon>
    </lineage>
</organism>
<reference evidence="2" key="1">
    <citation type="submission" date="2016-07" db="EMBL/GenBank/DDBJ databases">
        <authorList>
            <person name="Florea S."/>
            <person name="Webb J.S."/>
            <person name="Jaromczyk J."/>
            <person name="Schardl C.L."/>
        </authorList>
    </citation>
    <scope>NUCLEOTIDE SEQUENCE [LARGE SCALE GENOMIC DNA]</scope>
    <source>
        <strain evidence="2">MV-1</strain>
    </source>
</reference>
<dbReference type="Proteomes" id="UP000095347">
    <property type="component" value="Unassembled WGS sequence"/>
</dbReference>
<name>A0A1E5Q963_9PROT</name>
<dbReference type="AlphaFoldDB" id="A0A1E5Q963"/>
<protein>
    <submittedName>
        <fullName evidence="1">Uncharacterized protein</fullName>
    </submittedName>
</protein>
<sequence>MLVGCTDEAPRLEPEVAHCAIIVGRATQVYGEITIIGVQTADVGDVRTVHLRFAYPSDSTEFSVGNITCSYAFSLDSRVNPKRVVKAASVYFKGRALSENELHYLNTSPFRALPKFKINP</sequence>
<keyword evidence="2" id="KW-1185">Reference proteome</keyword>
<evidence type="ECO:0000313" key="2">
    <source>
        <dbReference type="Proteomes" id="UP000095347"/>
    </source>
</evidence>
<accession>A0A1E5Q963</accession>
<comment type="caution">
    <text evidence="1">The sequence shown here is derived from an EMBL/GenBank/DDBJ whole genome shotgun (WGS) entry which is preliminary data.</text>
</comment>
<dbReference type="EMBL" id="MCGG01000017">
    <property type="protein sequence ID" value="OEJ67998.1"/>
    <property type="molecule type" value="Genomic_DNA"/>
</dbReference>
<proteinExistence type="predicted"/>
<evidence type="ECO:0000313" key="1">
    <source>
        <dbReference type="EMBL" id="OEJ67998.1"/>
    </source>
</evidence>